<dbReference type="AlphaFoldDB" id="A0A941EN22"/>
<name>A0A941EN22_9ACTN</name>
<sequence length="169" mass="18951">MPERADAVTELTREHAGIERLVQRIAALDPGPERTMLVHDATARFLSHAEAEERYLLPAFRRYLPGGGQEAVDQERRVHALRDAVESLQRAAAQEQHGEVEQQNEYDADHAVLVGRFVLDAQRHIERQDAVLLPALRDACPREEVDHLGRQLRYALGEERGDGHGEAAG</sequence>
<protein>
    <submittedName>
        <fullName evidence="2">Hemerythrin domain-containing protein</fullName>
    </submittedName>
</protein>
<dbReference type="EMBL" id="JAGSOG010000029">
    <property type="protein sequence ID" value="MBR7833388.1"/>
    <property type="molecule type" value="Genomic_DNA"/>
</dbReference>
<accession>A0A941EN22</accession>
<evidence type="ECO:0000313" key="2">
    <source>
        <dbReference type="EMBL" id="MBR7833388.1"/>
    </source>
</evidence>
<gene>
    <name evidence="2" type="ORF">KDL01_08935</name>
</gene>
<evidence type="ECO:0000259" key="1">
    <source>
        <dbReference type="Pfam" id="PF01814"/>
    </source>
</evidence>
<dbReference type="InterPro" id="IPR012312">
    <property type="entry name" value="Hemerythrin-like"/>
</dbReference>
<comment type="caution">
    <text evidence="2">The sequence shown here is derived from an EMBL/GenBank/DDBJ whole genome shotgun (WGS) entry which is preliminary data.</text>
</comment>
<dbReference type="RefSeq" id="WP_212527910.1">
    <property type="nucleotide sequence ID" value="NZ_JAGSOG010000029.1"/>
</dbReference>
<proteinExistence type="predicted"/>
<dbReference type="Pfam" id="PF01814">
    <property type="entry name" value="Hemerythrin"/>
    <property type="match status" value="1"/>
</dbReference>
<dbReference type="Proteomes" id="UP000675781">
    <property type="component" value="Unassembled WGS sequence"/>
</dbReference>
<evidence type="ECO:0000313" key="3">
    <source>
        <dbReference type="Proteomes" id="UP000675781"/>
    </source>
</evidence>
<feature type="domain" description="Hemerythrin-like" evidence="1">
    <location>
        <begin position="7"/>
        <end position="136"/>
    </location>
</feature>
<keyword evidence="3" id="KW-1185">Reference proteome</keyword>
<organism evidence="2 3">
    <name type="scientific">Actinospica durhamensis</name>
    <dbReference type="NCBI Taxonomy" id="1508375"/>
    <lineage>
        <taxon>Bacteria</taxon>
        <taxon>Bacillati</taxon>
        <taxon>Actinomycetota</taxon>
        <taxon>Actinomycetes</taxon>
        <taxon>Catenulisporales</taxon>
        <taxon>Actinospicaceae</taxon>
        <taxon>Actinospica</taxon>
    </lineage>
</organism>
<dbReference type="Gene3D" id="1.20.120.520">
    <property type="entry name" value="nmb1532 protein domain like"/>
    <property type="match status" value="1"/>
</dbReference>
<reference evidence="2" key="1">
    <citation type="submission" date="2021-04" db="EMBL/GenBank/DDBJ databases">
        <title>Genome based classification of Actinospica acidithermotolerans sp. nov., an actinobacterium isolated from an Indonesian hot spring.</title>
        <authorList>
            <person name="Kusuma A.B."/>
            <person name="Putra K.E."/>
            <person name="Nafisah S."/>
            <person name="Loh J."/>
            <person name="Nouioui I."/>
            <person name="Goodfellow M."/>
        </authorList>
    </citation>
    <scope>NUCLEOTIDE SEQUENCE</scope>
    <source>
        <strain evidence="2">CSCA 57</strain>
    </source>
</reference>